<dbReference type="SUPFAM" id="SSF55729">
    <property type="entry name" value="Acyl-CoA N-acyltransferases (Nat)"/>
    <property type="match status" value="1"/>
</dbReference>
<dbReference type="PANTHER" id="PTHR43441">
    <property type="entry name" value="RIBOSOMAL-PROTEIN-SERINE ACETYLTRANSFERASE"/>
    <property type="match status" value="1"/>
</dbReference>
<dbReference type="InterPro" id="IPR051908">
    <property type="entry name" value="Ribosomal_N-acetyltransferase"/>
</dbReference>
<dbReference type="GO" id="GO:0008999">
    <property type="term" value="F:protein-N-terminal-alanine acetyltransferase activity"/>
    <property type="evidence" value="ECO:0007669"/>
    <property type="project" value="TreeGrafter"/>
</dbReference>
<keyword evidence="3" id="KW-1185">Reference proteome</keyword>
<dbReference type="GO" id="GO:0005737">
    <property type="term" value="C:cytoplasm"/>
    <property type="evidence" value="ECO:0007669"/>
    <property type="project" value="TreeGrafter"/>
</dbReference>
<accession>A0A4R9BHR8</accession>
<dbReference type="Pfam" id="PF13302">
    <property type="entry name" value="Acetyltransf_3"/>
    <property type="match status" value="1"/>
</dbReference>
<dbReference type="InterPro" id="IPR016181">
    <property type="entry name" value="Acyl_CoA_acyltransferase"/>
</dbReference>
<organism evidence="2 3">
    <name type="scientific">Cryobacterium lactosi</name>
    <dbReference type="NCBI Taxonomy" id="1259202"/>
    <lineage>
        <taxon>Bacteria</taxon>
        <taxon>Bacillati</taxon>
        <taxon>Actinomycetota</taxon>
        <taxon>Actinomycetes</taxon>
        <taxon>Micrococcales</taxon>
        <taxon>Microbacteriaceae</taxon>
        <taxon>Cryobacterium</taxon>
    </lineage>
</organism>
<evidence type="ECO:0000313" key="2">
    <source>
        <dbReference type="EMBL" id="TFD84989.1"/>
    </source>
</evidence>
<dbReference type="Gene3D" id="3.40.630.30">
    <property type="match status" value="1"/>
</dbReference>
<protein>
    <submittedName>
        <fullName evidence="2">N-acetyltransferase</fullName>
    </submittedName>
</protein>
<dbReference type="RefSeq" id="WP_134642302.1">
    <property type="nucleotide sequence ID" value="NZ_SOHM01000039.1"/>
</dbReference>
<dbReference type="OrthoDB" id="9795188at2"/>
<sequence>MTDGPLDLPTLHGRRLILREWRDSDAPIVQEASGDSLIPILTTVPSTDGEAEALAFIARQRDRLATRAGYVFAIADASDVAVGHIGLFFSSGAGARASVGYWIAPSQRRQGYAAEALGILTAWALNLAELDRVELYVEPWNSGSWRTAERAGYEREGLLRAWERIDGKPCDMFMYARLTTSARSRQAESGDQRLTCS</sequence>
<name>A0A4R9BHR8_9MICO</name>
<feature type="domain" description="N-acetyltransferase" evidence="1">
    <location>
        <begin position="16"/>
        <end position="177"/>
    </location>
</feature>
<evidence type="ECO:0000313" key="3">
    <source>
        <dbReference type="Proteomes" id="UP000298468"/>
    </source>
</evidence>
<dbReference type="GO" id="GO:1990189">
    <property type="term" value="F:protein N-terminal-serine acetyltransferase activity"/>
    <property type="evidence" value="ECO:0007669"/>
    <property type="project" value="TreeGrafter"/>
</dbReference>
<keyword evidence="2" id="KW-0808">Transferase</keyword>
<gene>
    <name evidence="2" type="ORF">E3T61_18385</name>
</gene>
<dbReference type="AlphaFoldDB" id="A0A4R9BHR8"/>
<dbReference type="PANTHER" id="PTHR43441:SF10">
    <property type="entry name" value="ACETYLTRANSFERASE"/>
    <property type="match status" value="1"/>
</dbReference>
<reference evidence="2 3" key="1">
    <citation type="submission" date="2019-03" db="EMBL/GenBank/DDBJ databases">
        <title>Genomics of glacier-inhabiting Cryobacterium strains.</title>
        <authorList>
            <person name="Liu Q."/>
            <person name="Xin Y.-H."/>
        </authorList>
    </citation>
    <scope>NUCLEOTIDE SEQUENCE [LARGE SCALE GENOMIC DNA]</scope>
    <source>
        <strain evidence="2 3">Sr59</strain>
    </source>
</reference>
<comment type="caution">
    <text evidence="2">The sequence shown here is derived from an EMBL/GenBank/DDBJ whole genome shotgun (WGS) entry which is preliminary data.</text>
</comment>
<dbReference type="Proteomes" id="UP000298468">
    <property type="component" value="Unassembled WGS sequence"/>
</dbReference>
<dbReference type="InterPro" id="IPR000182">
    <property type="entry name" value="GNAT_dom"/>
</dbReference>
<dbReference type="EMBL" id="SOHM01000039">
    <property type="protein sequence ID" value="TFD84989.1"/>
    <property type="molecule type" value="Genomic_DNA"/>
</dbReference>
<dbReference type="PROSITE" id="PS51186">
    <property type="entry name" value="GNAT"/>
    <property type="match status" value="1"/>
</dbReference>
<evidence type="ECO:0000259" key="1">
    <source>
        <dbReference type="PROSITE" id="PS51186"/>
    </source>
</evidence>
<proteinExistence type="predicted"/>